<comment type="caution">
    <text evidence="5">The sequence shown here is derived from an EMBL/GenBank/DDBJ whole genome shotgun (WGS) entry which is preliminary data.</text>
</comment>
<sequence length="114" mass="13228">MKTNKIENLKYELEEVKDLLIALGDEKRQIIIIALLNDHACNGLRVNDLTEETKLSRPAVSHHLKILKQIGIVAIRREGTKNYYYLSNTVPEMEKLRDLLNNVLEVMDGRDEER</sequence>
<dbReference type="SMART" id="SM00418">
    <property type="entry name" value="HTH_ARSR"/>
    <property type="match status" value="1"/>
</dbReference>
<dbReference type="EMBL" id="JBHTKK010000012">
    <property type="protein sequence ID" value="MFD1066550.1"/>
    <property type="molecule type" value="Genomic_DNA"/>
</dbReference>
<keyword evidence="3" id="KW-0804">Transcription</keyword>
<dbReference type="NCBIfam" id="NF033788">
    <property type="entry name" value="HTH_metalloreg"/>
    <property type="match status" value="1"/>
</dbReference>
<dbReference type="InterPro" id="IPR051081">
    <property type="entry name" value="HTH_MetalResp_TranReg"/>
</dbReference>
<dbReference type="PROSITE" id="PS50987">
    <property type="entry name" value="HTH_ARSR_2"/>
    <property type="match status" value="1"/>
</dbReference>
<evidence type="ECO:0000256" key="1">
    <source>
        <dbReference type="ARBA" id="ARBA00023015"/>
    </source>
</evidence>
<dbReference type="InterPro" id="IPR036390">
    <property type="entry name" value="WH_DNA-bd_sf"/>
</dbReference>
<dbReference type="CDD" id="cd00090">
    <property type="entry name" value="HTH_ARSR"/>
    <property type="match status" value="1"/>
</dbReference>
<dbReference type="InterPro" id="IPR036388">
    <property type="entry name" value="WH-like_DNA-bd_sf"/>
</dbReference>
<keyword evidence="2" id="KW-0238">DNA-binding</keyword>
<dbReference type="InterPro" id="IPR001845">
    <property type="entry name" value="HTH_ArsR_DNA-bd_dom"/>
</dbReference>
<feature type="domain" description="HTH arsR-type" evidence="4">
    <location>
        <begin position="9"/>
        <end position="111"/>
    </location>
</feature>
<accession>A0ABW3NIW9</accession>
<dbReference type="InterPro" id="IPR011991">
    <property type="entry name" value="ArsR-like_HTH"/>
</dbReference>
<dbReference type="Pfam" id="PF01022">
    <property type="entry name" value="HTH_5"/>
    <property type="match status" value="1"/>
</dbReference>
<dbReference type="Proteomes" id="UP001597041">
    <property type="component" value="Unassembled WGS sequence"/>
</dbReference>
<dbReference type="RefSeq" id="WP_379592129.1">
    <property type="nucleotide sequence ID" value="NZ_JBHTKK010000012.1"/>
</dbReference>
<evidence type="ECO:0000313" key="6">
    <source>
        <dbReference type="Proteomes" id="UP001597041"/>
    </source>
</evidence>
<dbReference type="PRINTS" id="PR00778">
    <property type="entry name" value="HTHARSR"/>
</dbReference>
<keyword evidence="1" id="KW-0805">Transcription regulation</keyword>
<dbReference type="PANTHER" id="PTHR33154">
    <property type="entry name" value="TRANSCRIPTIONAL REGULATOR, ARSR FAMILY"/>
    <property type="match status" value="1"/>
</dbReference>
<dbReference type="SUPFAM" id="SSF46785">
    <property type="entry name" value="Winged helix' DNA-binding domain"/>
    <property type="match status" value="1"/>
</dbReference>
<keyword evidence="6" id="KW-1185">Reference proteome</keyword>
<evidence type="ECO:0000256" key="2">
    <source>
        <dbReference type="ARBA" id="ARBA00023125"/>
    </source>
</evidence>
<dbReference type="PANTHER" id="PTHR33154:SF33">
    <property type="entry name" value="TRANSCRIPTIONAL REPRESSOR SDPR"/>
    <property type="match status" value="1"/>
</dbReference>
<evidence type="ECO:0000313" key="5">
    <source>
        <dbReference type="EMBL" id="MFD1066550.1"/>
    </source>
</evidence>
<reference evidence="6" key="1">
    <citation type="journal article" date="2019" name="Int. J. Syst. Evol. Microbiol.">
        <title>The Global Catalogue of Microorganisms (GCM) 10K type strain sequencing project: providing services to taxonomists for standard genome sequencing and annotation.</title>
        <authorList>
            <consortium name="The Broad Institute Genomics Platform"/>
            <consortium name="The Broad Institute Genome Sequencing Center for Infectious Disease"/>
            <person name="Wu L."/>
            <person name="Ma J."/>
        </authorList>
    </citation>
    <scope>NUCLEOTIDE SEQUENCE [LARGE SCALE GENOMIC DNA]</scope>
    <source>
        <strain evidence="6">CCUG 56608</strain>
    </source>
</reference>
<dbReference type="Gene3D" id="1.10.10.10">
    <property type="entry name" value="Winged helix-like DNA-binding domain superfamily/Winged helix DNA-binding domain"/>
    <property type="match status" value="1"/>
</dbReference>
<name>A0ABW3NIW9_9BACI</name>
<evidence type="ECO:0000259" key="4">
    <source>
        <dbReference type="PROSITE" id="PS50987"/>
    </source>
</evidence>
<evidence type="ECO:0000256" key="3">
    <source>
        <dbReference type="ARBA" id="ARBA00023163"/>
    </source>
</evidence>
<proteinExistence type="predicted"/>
<gene>
    <name evidence="5" type="ORF">ACFQ19_10995</name>
</gene>
<protein>
    <submittedName>
        <fullName evidence="5">ArsR/SmtB family transcription factor</fullName>
    </submittedName>
</protein>
<organism evidence="5 6">
    <name type="scientific">Oceanobacillus locisalsi</name>
    <dbReference type="NCBI Taxonomy" id="546107"/>
    <lineage>
        <taxon>Bacteria</taxon>
        <taxon>Bacillati</taxon>
        <taxon>Bacillota</taxon>
        <taxon>Bacilli</taxon>
        <taxon>Bacillales</taxon>
        <taxon>Bacillaceae</taxon>
        <taxon>Oceanobacillus</taxon>
    </lineage>
</organism>